<evidence type="ECO:0000256" key="2">
    <source>
        <dbReference type="SAM" id="Phobius"/>
    </source>
</evidence>
<keyword evidence="2" id="KW-1133">Transmembrane helix</keyword>
<evidence type="ECO:0000256" key="1">
    <source>
        <dbReference type="SAM" id="Coils"/>
    </source>
</evidence>
<evidence type="ECO:0000313" key="4">
    <source>
        <dbReference type="Proteomes" id="UP001597448"/>
    </source>
</evidence>
<dbReference type="EMBL" id="JBHUKY010000019">
    <property type="protein sequence ID" value="MFD2409949.1"/>
    <property type="molecule type" value="Genomic_DNA"/>
</dbReference>
<gene>
    <name evidence="3" type="ORF">ACFSX3_08720</name>
</gene>
<keyword evidence="4" id="KW-1185">Reference proteome</keyword>
<organism evidence="3 4">
    <name type="scientific">Paenibacillus rhizoplanae</name>
    <dbReference type="NCBI Taxonomy" id="1917181"/>
    <lineage>
        <taxon>Bacteria</taxon>
        <taxon>Bacillati</taxon>
        <taxon>Bacillota</taxon>
        <taxon>Bacilli</taxon>
        <taxon>Bacillales</taxon>
        <taxon>Paenibacillaceae</taxon>
        <taxon>Paenibacillus</taxon>
    </lineage>
</organism>
<evidence type="ECO:0000313" key="3">
    <source>
        <dbReference type="EMBL" id="MFD2409949.1"/>
    </source>
</evidence>
<protein>
    <recommendedName>
        <fullName evidence="5">YvrJ family protein</fullName>
    </recommendedName>
</protein>
<evidence type="ECO:0008006" key="5">
    <source>
        <dbReference type="Google" id="ProtNLM"/>
    </source>
</evidence>
<accession>A0ABW5F5T7</accession>
<comment type="caution">
    <text evidence="3">The sequence shown here is derived from an EMBL/GenBank/DDBJ whole genome shotgun (WGS) entry which is preliminary data.</text>
</comment>
<feature type="transmembrane region" description="Helical" evidence="2">
    <location>
        <begin position="6"/>
        <end position="28"/>
    </location>
</feature>
<dbReference type="Proteomes" id="UP001597448">
    <property type="component" value="Unassembled WGS sequence"/>
</dbReference>
<proteinExistence type="predicted"/>
<feature type="coiled-coil region" evidence="1">
    <location>
        <begin position="28"/>
        <end position="55"/>
    </location>
</feature>
<name>A0ABW5F5T7_9BACL</name>
<reference evidence="4" key="1">
    <citation type="journal article" date="2019" name="Int. J. Syst. Evol. Microbiol.">
        <title>The Global Catalogue of Microorganisms (GCM) 10K type strain sequencing project: providing services to taxonomists for standard genome sequencing and annotation.</title>
        <authorList>
            <consortium name="The Broad Institute Genomics Platform"/>
            <consortium name="The Broad Institute Genome Sequencing Center for Infectious Disease"/>
            <person name="Wu L."/>
            <person name="Ma J."/>
        </authorList>
    </citation>
    <scope>NUCLEOTIDE SEQUENCE [LARGE SCALE GENOMIC DNA]</scope>
    <source>
        <strain evidence="4">CCM 8725</strain>
    </source>
</reference>
<dbReference type="RefSeq" id="WP_209987554.1">
    <property type="nucleotide sequence ID" value="NZ_JBHUKY010000019.1"/>
</dbReference>
<keyword evidence="2" id="KW-0812">Transmembrane</keyword>
<keyword evidence="1" id="KW-0175">Coiled coil</keyword>
<sequence length="78" mass="9038">MNIDDLSSLFTNVGFPIAICFILLRYMLQTMGNKLDKLDNSLNRLTKVIRELDAKHKVRNEEFVGDSPKEKKQQIARN</sequence>
<keyword evidence="2" id="KW-0472">Membrane</keyword>